<dbReference type="Proteomes" id="UP000202170">
    <property type="component" value="Segment"/>
</dbReference>
<reference evidence="2" key="1">
    <citation type="submission" date="2016-07" db="EMBL/GenBank/DDBJ databases">
        <authorList>
            <person name="Florea S."/>
            <person name="Webb J.S."/>
            <person name="Jaromczyk J."/>
            <person name="Schardl C.L."/>
        </authorList>
    </citation>
    <scope>NUCLEOTIDE SEQUENCE [LARGE SCALE GENOMIC DNA]</scope>
</reference>
<name>A0A1B3AYP4_9CAUD</name>
<keyword evidence="2" id="KW-1185">Reference proteome</keyword>
<protein>
    <submittedName>
        <fullName evidence="1">Uncharacterized protein</fullName>
    </submittedName>
</protein>
<evidence type="ECO:0000313" key="1">
    <source>
        <dbReference type="EMBL" id="AOE43853.1"/>
    </source>
</evidence>
<gene>
    <name evidence="1" type="primary">164</name>
    <name evidence="1" type="ORF">SEA_BANTAM_164</name>
</gene>
<sequence>MHKDQAVSLKDKGLAAFLDIWTNEGVGTLAALEDFQSGDCYGDWHWQWMKEQLKRELGKARGGI</sequence>
<dbReference type="GeneID" id="29080428"/>
<dbReference type="RefSeq" id="YP_009287632.1">
    <property type="nucleotide sequence ID" value="NC_031074.1"/>
</dbReference>
<proteinExistence type="predicted"/>
<accession>A0A1B3AYP4</accession>
<organism evidence="1 2">
    <name type="scientific">Gordonia phage Bantam</name>
    <dbReference type="NCBI Taxonomy" id="1887641"/>
    <lineage>
        <taxon>Viruses</taxon>
        <taxon>Duplodnaviria</taxon>
        <taxon>Heunggongvirae</taxon>
        <taxon>Uroviricota</taxon>
        <taxon>Caudoviricetes</taxon>
        <taxon>Bantamvirus</taxon>
        <taxon>Bantamvirus bantam</taxon>
    </lineage>
</organism>
<dbReference type="KEGG" id="vg:29080428"/>
<evidence type="ECO:0000313" key="2">
    <source>
        <dbReference type="Proteomes" id="UP000202170"/>
    </source>
</evidence>
<dbReference type="EMBL" id="KX557272">
    <property type="protein sequence ID" value="AOE43853.1"/>
    <property type="molecule type" value="Genomic_DNA"/>
</dbReference>